<evidence type="ECO:0000313" key="1">
    <source>
        <dbReference type="EMBL" id="KAF9645083.1"/>
    </source>
</evidence>
<dbReference type="Proteomes" id="UP000886501">
    <property type="component" value="Unassembled WGS sequence"/>
</dbReference>
<reference evidence="1" key="2">
    <citation type="journal article" date="2020" name="Nat. Commun.">
        <title>Large-scale genome sequencing of mycorrhizal fungi provides insights into the early evolution of symbiotic traits.</title>
        <authorList>
            <person name="Miyauchi S."/>
            <person name="Kiss E."/>
            <person name="Kuo A."/>
            <person name="Drula E."/>
            <person name="Kohler A."/>
            <person name="Sanchez-Garcia M."/>
            <person name="Morin E."/>
            <person name="Andreopoulos B."/>
            <person name="Barry K.W."/>
            <person name="Bonito G."/>
            <person name="Buee M."/>
            <person name="Carver A."/>
            <person name="Chen C."/>
            <person name="Cichocki N."/>
            <person name="Clum A."/>
            <person name="Culley D."/>
            <person name="Crous P.W."/>
            <person name="Fauchery L."/>
            <person name="Girlanda M."/>
            <person name="Hayes R.D."/>
            <person name="Keri Z."/>
            <person name="LaButti K."/>
            <person name="Lipzen A."/>
            <person name="Lombard V."/>
            <person name="Magnuson J."/>
            <person name="Maillard F."/>
            <person name="Murat C."/>
            <person name="Nolan M."/>
            <person name="Ohm R.A."/>
            <person name="Pangilinan J."/>
            <person name="Pereira M.F."/>
            <person name="Perotto S."/>
            <person name="Peter M."/>
            <person name="Pfister S."/>
            <person name="Riley R."/>
            <person name="Sitrit Y."/>
            <person name="Stielow J.B."/>
            <person name="Szollosi G."/>
            <person name="Zifcakova L."/>
            <person name="Stursova M."/>
            <person name="Spatafora J.W."/>
            <person name="Tedersoo L."/>
            <person name="Vaario L.M."/>
            <person name="Yamada A."/>
            <person name="Yan M."/>
            <person name="Wang P."/>
            <person name="Xu J."/>
            <person name="Bruns T."/>
            <person name="Baldrian P."/>
            <person name="Vilgalys R."/>
            <person name="Dunand C."/>
            <person name="Henrissat B."/>
            <person name="Grigoriev I.V."/>
            <person name="Hibbett D."/>
            <person name="Nagy L.G."/>
            <person name="Martin F.M."/>
        </authorList>
    </citation>
    <scope>NUCLEOTIDE SEQUENCE</scope>
    <source>
        <strain evidence="1">P2</strain>
    </source>
</reference>
<reference evidence="1" key="1">
    <citation type="submission" date="2019-10" db="EMBL/GenBank/DDBJ databases">
        <authorList>
            <consortium name="DOE Joint Genome Institute"/>
            <person name="Kuo A."/>
            <person name="Miyauchi S."/>
            <person name="Kiss E."/>
            <person name="Drula E."/>
            <person name="Kohler A."/>
            <person name="Sanchez-Garcia M."/>
            <person name="Andreopoulos B."/>
            <person name="Barry K.W."/>
            <person name="Bonito G."/>
            <person name="Buee M."/>
            <person name="Carver A."/>
            <person name="Chen C."/>
            <person name="Cichocki N."/>
            <person name="Clum A."/>
            <person name="Culley D."/>
            <person name="Crous P.W."/>
            <person name="Fauchery L."/>
            <person name="Girlanda M."/>
            <person name="Hayes R."/>
            <person name="Keri Z."/>
            <person name="Labutti K."/>
            <person name="Lipzen A."/>
            <person name="Lombard V."/>
            <person name="Magnuson J."/>
            <person name="Maillard F."/>
            <person name="Morin E."/>
            <person name="Murat C."/>
            <person name="Nolan M."/>
            <person name="Ohm R."/>
            <person name="Pangilinan J."/>
            <person name="Pereira M."/>
            <person name="Perotto S."/>
            <person name="Peter M."/>
            <person name="Riley R."/>
            <person name="Sitrit Y."/>
            <person name="Stielow B."/>
            <person name="Szollosi G."/>
            <person name="Zifcakova L."/>
            <person name="Stursova M."/>
            <person name="Spatafora J.W."/>
            <person name="Tedersoo L."/>
            <person name="Vaario L.-M."/>
            <person name="Yamada A."/>
            <person name="Yan M."/>
            <person name="Wang P."/>
            <person name="Xu J."/>
            <person name="Bruns T."/>
            <person name="Baldrian P."/>
            <person name="Vilgalys R."/>
            <person name="Henrissat B."/>
            <person name="Grigoriev I.V."/>
            <person name="Hibbett D."/>
            <person name="Nagy L.G."/>
            <person name="Martin F.M."/>
        </authorList>
    </citation>
    <scope>NUCLEOTIDE SEQUENCE</scope>
    <source>
        <strain evidence="1">P2</strain>
    </source>
</reference>
<proteinExistence type="predicted"/>
<organism evidence="1 2">
    <name type="scientific">Thelephora ganbajun</name>
    <name type="common">Ganba fungus</name>
    <dbReference type="NCBI Taxonomy" id="370292"/>
    <lineage>
        <taxon>Eukaryota</taxon>
        <taxon>Fungi</taxon>
        <taxon>Dikarya</taxon>
        <taxon>Basidiomycota</taxon>
        <taxon>Agaricomycotina</taxon>
        <taxon>Agaricomycetes</taxon>
        <taxon>Thelephorales</taxon>
        <taxon>Thelephoraceae</taxon>
        <taxon>Thelephora</taxon>
    </lineage>
</organism>
<sequence length="887" mass="97635">MQPPQQIDPSLASQQNQGFYSYPPAGPFIQGLSSPSGSESVGTPSDTSFNLKRSSSVVGNNEGGGTGNKRPRKDESGDQANEKEPKAKSTRGSRACTNCRRLKMKCVGAEQSPPCNRCQSGNHECIFEESNRGKRSNNPRKHEVLARSMRKIERTLDTVLRSLGNPSTVSAMLSRSSSPVGLNDNRDAVVTPQRIVATRELMDSDNESPPQSPQEPAAQGSPKLHSLPNDTLNPLGLLAETSLATRKTNSQHHGTLYPRPFDDTGTAKVGVASEVYFKPGPINILPLRRLYIENRVQPEMLNFTSTEDVLALFNIYFDHMNGHSKLLDRKFHTPSLVCSRSPFLLTTICAIAAKFYPEKPDLHAKLTDISKKLAFSVPEHGYKSLEIVQAYLLLTLYGSGAVERYEQDRTWMLLGMAIRMATDLNIHRKSKLSDGHSEEDQARNFEIHNRERTWLVCYSLDRSISAQMGKPYGIREDYIIRNAKKWCTSKMANPNDAAITAYVEYQRIMSRCMDLLYSGTTSPSGLQMDCDYLTVIQNVESQLIGWYEEWLPVVVAHADEYVALNGKFFLHYGMLVINSFGLQDAIERNPVNIGNFFGRVHKSAVACISVMKDNWGPKGYLKYSPDSTFVQGSYAVLTLLKLLRPELKSFVDEEKTIKLVKELADTLENVAVGPLHTPRLYSTFLKAVIASKTGAAMNEEREGFENGEPSEPPTSPSIHTSPSTSIQSPHLQAGTQLGMISPNHPPGELASPMPAPPPTNGVFQSYDYYFQNDGEMGTVVDISTFPPTMADHDQSWPALSIDSILSTTFWGDVLVPGTSGSLTGLSGGFAYGPGVSGLITPGFGMSPTQSGLSTPHHSGIPASTDHMMQSHAHHQMALDPRQQDVRC</sequence>
<protein>
    <submittedName>
        <fullName evidence="1">Uncharacterized protein</fullName>
    </submittedName>
</protein>
<gene>
    <name evidence="1" type="ORF">BDM02DRAFT_3190029</name>
</gene>
<dbReference type="EMBL" id="MU118105">
    <property type="protein sequence ID" value="KAF9645083.1"/>
    <property type="molecule type" value="Genomic_DNA"/>
</dbReference>
<accession>A0ACB6Z710</accession>
<evidence type="ECO:0000313" key="2">
    <source>
        <dbReference type="Proteomes" id="UP000886501"/>
    </source>
</evidence>
<keyword evidence="2" id="KW-1185">Reference proteome</keyword>
<comment type="caution">
    <text evidence="1">The sequence shown here is derived from an EMBL/GenBank/DDBJ whole genome shotgun (WGS) entry which is preliminary data.</text>
</comment>
<name>A0ACB6Z710_THEGA</name>